<keyword evidence="4 7" id="KW-0812">Transmembrane</keyword>
<keyword evidence="6 7" id="KW-0472">Membrane</keyword>
<evidence type="ECO:0000259" key="8">
    <source>
        <dbReference type="Pfam" id="PF04239"/>
    </source>
</evidence>
<dbReference type="KEGG" id="amx:AM2010_1954"/>
<comment type="subcellular location">
    <subcellularLocation>
        <location evidence="1">Cell membrane</location>
        <topology evidence="1">Multi-pass membrane protein</topology>
    </subcellularLocation>
</comment>
<dbReference type="STRING" id="543877.AM2010_1954"/>
<dbReference type="Gene3D" id="3.30.240.20">
    <property type="entry name" value="bsu07140 like domains"/>
    <property type="match status" value="1"/>
</dbReference>
<dbReference type="GO" id="GO:0005886">
    <property type="term" value="C:plasma membrane"/>
    <property type="evidence" value="ECO:0007669"/>
    <property type="project" value="UniProtKB-SubCell"/>
</dbReference>
<name>A0A0G3XBJ1_9SPHN</name>
<evidence type="ECO:0000256" key="4">
    <source>
        <dbReference type="ARBA" id="ARBA00022692"/>
    </source>
</evidence>
<comment type="similarity">
    <text evidence="2">Belongs to the UPF0702 family.</text>
</comment>
<dbReference type="AlphaFoldDB" id="A0A0G3XBJ1"/>
<evidence type="ECO:0000256" key="7">
    <source>
        <dbReference type="SAM" id="Phobius"/>
    </source>
</evidence>
<organism evidence="9 10">
    <name type="scientific">Pelagerythrobacter marensis</name>
    <dbReference type="NCBI Taxonomy" id="543877"/>
    <lineage>
        <taxon>Bacteria</taxon>
        <taxon>Pseudomonadati</taxon>
        <taxon>Pseudomonadota</taxon>
        <taxon>Alphaproteobacteria</taxon>
        <taxon>Sphingomonadales</taxon>
        <taxon>Erythrobacteraceae</taxon>
        <taxon>Pelagerythrobacter</taxon>
    </lineage>
</organism>
<dbReference type="InterPro" id="IPR023090">
    <property type="entry name" value="UPF0702_alpha/beta_dom_sf"/>
</dbReference>
<proteinExistence type="inferred from homology"/>
<dbReference type="OrthoDB" id="9793799at2"/>
<evidence type="ECO:0000313" key="10">
    <source>
        <dbReference type="Proteomes" id="UP000037643"/>
    </source>
</evidence>
<dbReference type="PANTHER" id="PTHR34582">
    <property type="entry name" value="UPF0702 TRANSMEMBRANE PROTEIN YCAP"/>
    <property type="match status" value="1"/>
</dbReference>
<evidence type="ECO:0000256" key="2">
    <source>
        <dbReference type="ARBA" id="ARBA00006448"/>
    </source>
</evidence>
<keyword evidence="10" id="KW-1185">Reference proteome</keyword>
<dbReference type="PATRIC" id="fig|543877.4.peg.1983"/>
<reference evidence="9 10" key="1">
    <citation type="submission" date="2015-06" db="EMBL/GenBank/DDBJ databases">
        <authorList>
            <person name="Kim K.M."/>
        </authorList>
    </citation>
    <scope>NUCLEOTIDE SEQUENCE [LARGE SCALE GENOMIC DNA]</scope>
    <source>
        <strain evidence="9 10">KCTC 22370</strain>
    </source>
</reference>
<evidence type="ECO:0000256" key="5">
    <source>
        <dbReference type="ARBA" id="ARBA00022989"/>
    </source>
</evidence>
<dbReference type="EMBL" id="CP011805">
    <property type="protein sequence ID" value="AKM08016.1"/>
    <property type="molecule type" value="Genomic_DNA"/>
</dbReference>
<accession>A0A0G3XBJ1</accession>
<evidence type="ECO:0000256" key="6">
    <source>
        <dbReference type="ARBA" id="ARBA00023136"/>
    </source>
</evidence>
<sequence length="188" mass="20257">MEFDPGLWAERSRLAEVAVLSLAFYLTVVILTRLSGKRTTGQMNNFDWIITVAVGSLAASGILLRDVSYAEATVAIIALGLCQYVVTFVLVRSSTVTKAIKAQPTLLLHKGVFLEDAMKQTRITRAEIESALRSEGIVDPAEANWVILETDGTFAVVPRGDIAIDKAEAMDHVEKPESLPGGAARAEG</sequence>
<gene>
    <name evidence="9" type="ORF">AM2010_1954</name>
</gene>
<evidence type="ECO:0000313" key="9">
    <source>
        <dbReference type="EMBL" id="AKM08016.1"/>
    </source>
</evidence>
<dbReference type="PANTHER" id="PTHR34582:SF6">
    <property type="entry name" value="UPF0702 TRANSMEMBRANE PROTEIN YCAP"/>
    <property type="match status" value="1"/>
</dbReference>
<dbReference type="Proteomes" id="UP000037643">
    <property type="component" value="Chromosome"/>
</dbReference>
<keyword evidence="3" id="KW-1003">Cell membrane</keyword>
<dbReference type="InterPro" id="IPR007353">
    <property type="entry name" value="DUF421"/>
</dbReference>
<feature type="domain" description="YetF C-terminal" evidence="8">
    <location>
        <begin position="92"/>
        <end position="161"/>
    </location>
</feature>
<dbReference type="RefSeq" id="WP_047806910.1">
    <property type="nucleotide sequence ID" value="NZ_CP011805.1"/>
</dbReference>
<evidence type="ECO:0000256" key="3">
    <source>
        <dbReference type="ARBA" id="ARBA00022475"/>
    </source>
</evidence>
<feature type="transmembrane region" description="Helical" evidence="7">
    <location>
        <begin position="14"/>
        <end position="34"/>
    </location>
</feature>
<keyword evidence="5 7" id="KW-1133">Transmembrane helix</keyword>
<evidence type="ECO:0000256" key="1">
    <source>
        <dbReference type="ARBA" id="ARBA00004651"/>
    </source>
</evidence>
<feature type="transmembrane region" description="Helical" evidence="7">
    <location>
        <begin position="70"/>
        <end position="91"/>
    </location>
</feature>
<protein>
    <submittedName>
        <fullName evidence="9">Membrane protein containing DUF421</fullName>
    </submittedName>
</protein>
<feature type="transmembrane region" description="Helical" evidence="7">
    <location>
        <begin position="46"/>
        <end position="64"/>
    </location>
</feature>
<dbReference type="Pfam" id="PF04239">
    <property type="entry name" value="DUF421"/>
    <property type="match status" value="1"/>
</dbReference>